<evidence type="ECO:0000256" key="2">
    <source>
        <dbReference type="SAM" id="Phobius"/>
    </source>
</evidence>
<sequence length="201" mass="20721">MTRGARDRSGSSDEGPERSDGRFGPGAHHGDPAWPTYPSRGGTAPRDPLRSTLDAELRGRSAPSSATSARPAAPVDPEARPGPASGSARARPLGFWSGLRTGFVPGAGGTLLVLLLAGWFGLGPQSPVVTTSYSVAIVVGFVLTVVCVVGWVTALVRRPTADDGSTAGRPRTGAFVRAVTRVLGLVIAVLVVTPLWVGFRS</sequence>
<keyword evidence="4" id="KW-1185">Reference proteome</keyword>
<feature type="region of interest" description="Disordered" evidence="1">
    <location>
        <begin position="1"/>
        <end position="88"/>
    </location>
</feature>
<gene>
    <name evidence="3" type="ORF">IF651_08840</name>
</gene>
<feature type="transmembrane region" description="Helical" evidence="2">
    <location>
        <begin position="99"/>
        <end position="121"/>
    </location>
</feature>
<dbReference type="Proteomes" id="UP000610846">
    <property type="component" value="Unassembled WGS sequence"/>
</dbReference>
<dbReference type="EMBL" id="JACYHB010000006">
    <property type="protein sequence ID" value="MBD8079155.1"/>
    <property type="molecule type" value="Genomic_DNA"/>
</dbReference>
<keyword evidence="2" id="KW-0812">Transmembrane</keyword>
<feature type="transmembrane region" description="Helical" evidence="2">
    <location>
        <begin position="178"/>
        <end position="199"/>
    </location>
</feature>
<reference evidence="3" key="2">
    <citation type="submission" date="2020-09" db="EMBL/GenBank/DDBJ databases">
        <authorList>
            <person name="Yu Y."/>
        </authorList>
    </citation>
    <scope>NUCLEOTIDE SEQUENCE</scope>
    <source>
        <strain evidence="3">KCTC 49039</strain>
    </source>
</reference>
<name>A0A927GAM3_9MICO</name>
<feature type="compositionally biased region" description="Basic and acidic residues" evidence="1">
    <location>
        <begin position="47"/>
        <end position="59"/>
    </location>
</feature>
<keyword evidence="2" id="KW-0472">Membrane</keyword>
<dbReference type="AlphaFoldDB" id="A0A927GAM3"/>
<feature type="transmembrane region" description="Helical" evidence="2">
    <location>
        <begin position="133"/>
        <end position="157"/>
    </location>
</feature>
<keyword evidence="2" id="KW-1133">Transmembrane helix</keyword>
<evidence type="ECO:0000313" key="4">
    <source>
        <dbReference type="Proteomes" id="UP000610846"/>
    </source>
</evidence>
<evidence type="ECO:0000313" key="3">
    <source>
        <dbReference type="EMBL" id="MBD8079155.1"/>
    </source>
</evidence>
<proteinExistence type="predicted"/>
<organism evidence="3 4">
    <name type="scientific">Cellulosimicrobium arenosum</name>
    <dbReference type="NCBI Taxonomy" id="2708133"/>
    <lineage>
        <taxon>Bacteria</taxon>
        <taxon>Bacillati</taxon>
        <taxon>Actinomycetota</taxon>
        <taxon>Actinomycetes</taxon>
        <taxon>Micrococcales</taxon>
        <taxon>Promicromonosporaceae</taxon>
        <taxon>Cellulosimicrobium</taxon>
    </lineage>
</organism>
<accession>A0A927GAM3</accession>
<protein>
    <submittedName>
        <fullName evidence="3">Uncharacterized protein</fullName>
    </submittedName>
</protein>
<dbReference type="RefSeq" id="WP_191828751.1">
    <property type="nucleotide sequence ID" value="NZ_JACYHB010000006.1"/>
</dbReference>
<evidence type="ECO:0000256" key="1">
    <source>
        <dbReference type="SAM" id="MobiDB-lite"/>
    </source>
</evidence>
<feature type="compositionally biased region" description="Basic and acidic residues" evidence="1">
    <location>
        <begin position="1"/>
        <end position="21"/>
    </location>
</feature>
<feature type="compositionally biased region" description="Low complexity" evidence="1">
    <location>
        <begin position="60"/>
        <end position="73"/>
    </location>
</feature>
<comment type="caution">
    <text evidence="3">The sequence shown here is derived from an EMBL/GenBank/DDBJ whole genome shotgun (WGS) entry which is preliminary data.</text>
</comment>
<reference evidence="3" key="1">
    <citation type="journal article" date="2018" name="Curr. Microbiol.">
        <title>Cellulosimicrobium arenosum sp. nov., Isolated from Marine Sediment Sand.</title>
        <authorList>
            <person name="Oh M."/>
            <person name="Kim J.H."/>
            <person name="Yoon J.H."/>
            <person name="Schumann P."/>
            <person name="Kim W."/>
        </authorList>
    </citation>
    <scope>NUCLEOTIDE SEQUENCE</scope>
    <source>
        <strain evidence="3">KCTC 49039</strain>
    </source>
</reference>